<dbReference type="InterPro" id="IPR036388">
    <property type="entry name" value="WH-like_DNA-bd_sf"/>
</dbReference>
<evidence type="ECO:0000256" key="3">
    <source>
        <dbReference type="ARBA" id="ARBA00023125"/>
    </source>
</evidence>
<dbReference type="SUPFAM" id="SSF46785">
    <property type="entry name" value="Winged helix' DNA-binding domain"/>
    <property type="match status" value="1"/>
</dbReference>
<keyword evidence="4" id="KW-0804">Transcription</keyword>
<keyword evidence="7" id="KW-1185">Reference proteome</keyword>
<dbReference type="FunFam" id="1.10.10.10:FF:000001">
    <property type="entry name" value="LysR family transcriptional regulator"/>
    <property type="match status" value="1"/>
</dbReference>
<name>A0A371IZV8_9FIRM</name>
<comment type="similarity">
    <text evidence="1">Belongs to the LysR transcriptional regulatory family.</text>
</comment>
<evidence type="ECO:0000313" key="7">
    <source>
        <dbReference type="Proteomes" id="UP000215694"/>
    </source>
</evidence>
<accession>A0A371IZV8</accession>
<dbReference type="PANTHER" id="PTHR30419">
    <property type="entry name" value="HTH-TYPE TRANSCRIPTIONAL REGULATOR YBHD"/>
    <property type="match status" value="1"/>
</dbReference>
<reference evidence="6 7" key="1">
    <citation type="journal article" date="2017" name="Genome Announc.">
        <title>Draft Genome Sequence of Romboutsia weinsteinii sp. nov. Strain CCRI-19649(T) Isolated from Surface Water.</title>
        <authorList>
            <person name="Maheux A.F."/>
            <person name="Boudreau D.K."/>
            <person name="Berube E."/>
            <person name="Boissinot M."/>
            <person name="Cantin P."/>
            <person name="Raymond F."/>
            <person name="Corbeil J."/>
            <person name="Omar R.F."/>
            <person name="Bergeron M.G."/>
        </authorList>
    </citation>
    <scope>NUCLEOTIDE SEQUENCE [LARGE SCALE GENOMIC DNA]</scope>
    <source>
        <strain evidence="6 7">CCRI-19649</strain>
    </source>
</reference>
<proteinExistence type="inferred from homology"/>
<dbReference type="PROSITE" id="PS50931">
    <property type="entry name" value="HTH_LYSR"/>
    <property type="match status" value="1"/>
</dbReference>
<evidence type="ECO:0000256" key="4">
    <source>
        <dbReference type="ARBA" id="ARBA00023163"/>
    </source>
</evidence>
<dbReference type="GO" id="GO:0005829">
    <property type="term" value="C:cytosol"/>
    <property type="evidence" value="ECO:0007669"/>
    <property type="project" value="TreeGrafter"/>
</dbReference>
<keyword evidence="3" id="KW-0238">DNA-binding</keyword>
<dbReference type="OrthoDB" id="1652954at2"/>
<evidence type="ECO:0000256" key="2">
    <source>
        <dbReference type="ARBA" id="ARBA00023015"/>
    </source>
</evidence>
<dbReference type="RefSeq" id="WP_094366983.1">
    <property type="nucleotide sequence ID" value="NZ_NOJY02000038.1"/>
</dbReference>
<dbReference type="GO" id="GO:0003700">
    <property type="term" value="F:DNA-binding transcription factor activity"/>
    <property type="evidence" value="ECO:0007669"/>
    <property type="project" value="InterPro"/>
</dbReference>
<dbReference type="SUPFAM" id="SSF53850">
    <property type="entry name" value="Periplasmic binding protein-like II"/>
    <property type="match status" value="1"/>
</dbReference>
<dbReference type="InterPro" id="IPR005119">
    <property type="entry name" value="LysR_subst-bd"/>
</dbReference>
<dbReference type="InterPro" id="IPR050950">
    <property type="entry name" value="HTH-type_LysR_regulators"/>
</dbReference>
<dbReference type="PRINTS" id="PR00039">
    <property type="entry name" value="HTHLYSR"/>
</dbReference>
<dbReference type="PANTHER" id="PTHR30419:SF8">
    <property type="entry name" value="NITROGEN ASSIMILATION TRANSCRIPTIONAL ACTIVATOR-RELATED"/>
    <property type="match status" value="1"/>
</dbReference>
<keyword evidence="2" id="KW-0805">Transcription regulation</keyword>
<dbReference type="CDD" id="cd05466">
    <property type="entry name" value="PBP2_LTTR_substrate"/>
    <property type="match status" value="1"/>
</dbReference>
<dbReference type="GO" id="GO:0003677">
    <property type="term" value="F:DNA binding"/>
    <property type="evidence" value="ECO:0007669"/>
    <property type="project" value="UniProtKB-KW"/>
</dbReference>
<comment type="caution">
    <text evidence="6">The sequence shown here is derived from an EMBL/GenBank/DDBJ whole genome shotgun (WGS) entry which is preliminary data.</text>
</comment>
<dbReference type="InterPro" id="IPR000847">
    <property type="entry name" value="LysR_HTH_N"/>
</dbReference>
<evidence type="ECO:0000313" key="6">
    <source>
        <dbReference type="EMBL" id="RDY26005.1"/>
    </source>
</evidence>
<sequence>MNFKKIKYIVAVAELQSISKAASELYISQPSLSYIVSSVEQELGVQIFNRTTNPISLTYAGEKYIKTAKEILQLAGNMSKEFSDISNMKKGKITIGIPSIRGPLMLPFILPKFIDKYPGINIEIVEGNSNFLEDCLLNGKVDLVFTSLPSKDKRIACEILYEEKIMLAAKKGYLSSEFLIPNTINSIDIDKLLNIDFIFTKRGHRMRDFTDKLFDTHKLKPKVILETSNTATAFRLATSGLGVCFVSDMVTHTTKAVNDYELFEIENIPVKWDVAVSYLKNSYLTIAEKCLIDISKEMAIKL</sequence>
<gene>
    <name evidence="6" type="ORF">CHL78_015345</name>
</gene>
<dbReference type="EMBL" id="NOJY02000038">
    <property type="protein sequence ID" value="RDY26005.1"/>
    <property type="molecule type" value="Genomic_DNA"/>
</dbReference>
<dbReference type="Gene3D" id="1.10.10.10">
    <property type="entry name" value="Winged helix-like DNA-binding domain superfamily/Winged helix DNA-binding domain"/>
    <property type="match status" value="1"/>
</dbReference>
<dbReference type="Gene3D" id="3.40.190.290">
    <property type="match status" value="1"/>
</dbReference>
<feature type="domain" description="HTH lysR-type" evidence="5">
    <location>
        <begin position="1"/>
        <end position="58"/>
    </location>
</feature>
<dbReference type="InterPro" id="IPR036390">
    <property type="entry name" value="WH_DNA-bd_sf"/>
</dbReference>
<dbReference type="Proteomes" id="UP000215694">
    <property type="component" value="Unassembled WGS sequence"/>
</dbReference>
<dbReference type="Pfam" id="PF03466">
    <property type="entry name" value="LysR_substrate"/>
    <property type="match status" value="1"/>
</dbReference>
<evidence type="ECO:0000256" key="1">
    <source>
        <dbReference type="ARBA" id="ARBA00009437"/>
    </source>
</evidence>
<evidence type="ECO:0000259" key="5">
    <source>
        <dbReference type="PROSITE" id="PS50931"/>
    </source>
</evidence>
<protein>
    <submittedName>
        <fullName evidence="6">LysR family transcriptional regulator</fullName>
    </submittedName>
</protein>
<dbReference type="Pfam" id="PF00126">
    <property type="entry name" value="HTH_1"/>
    <property type="match status" value="1"/>
</dbReference>
<dbReference type="AlphaFoldDB" id="A0A371IZV8"/>
<organism evidence="6 7">
    <name type="scientific">Romboutsia weinsteinii</name>
    <dbReference type="NCBI Taxonomy" id="2020949"/>
    <lineage>
        <taxon>Bacteria</taxon>
        <taxon>Bacillati</taxon>
        <taxon>Bacillota</taxon>
        <taxon>Clostridia</taxon>
        <taxon>Peptostreptococcales</taxon>
        <taxon>Peptostreptococcaceae</taxon>
        <taxon>Romboutsia</taxon>
    </lineage>
</organism>